<dbReference type="Gene3D" id="3.30.530.20">
    <property type="match status" value="1"/>
</dbReference>
<dbReference type="GO" id="GO:0045333">
    <property type="term" value="P:cellular respiration"/>
    <property type="evidence" value="ECO:0007669"/>
    <property type="project" value="InterPro"/>
</dbReference>
<proteinExistence type="inferred from homology"/>
<evidence type="ECO:0000256" key="4">
    <source>
        <dbReference type="SAM" id="MobiDB-lite"/>
    </source>
</evidence>
<keyword evidence="7" id="KW-1185">Reference proteome</keyword>
<dbReference type="Pfam" id="PF03364">
    <property type="entry name" value="Polyketide_cyc"/>
    <property type="match status" value="1"/>
</dbReference>
<accession>A0AAW0GZM1</accession>
<dbReference type="CDD" id="cd07813">
    <property type="entry name" value="COQ10p_like"/>
    <property type="match status" value="1"/>
</dbReference>
<organism evidence="6 7">
    <name type="scientific">Cerrena zonata</name>
    <dbReference type="NCBI Taxonomy" id="2478898"/>
    <lineage>
        <taxon>Eukaryota</taxon>
        <taxon>Fungi</taxon>
        <taxon>Dikarya</taxon>
        <taxon>Basidiomycota</taxon>
        <taxon>Agaricomycotina</taxon>
        <taxon>Agaricomycetes</taxon>
        <taxon>Polyporales</taxon>
        <taxon>Cerrenaceae</taxon>
        <taxon>Cerrena</taxon>
    </lineage>
</organism>
<comment type="function">
    <text evidence="3">Required for the function of coenzyme Q in the respiratory chain. May serve as a chaperone or may be involved in the transport of Q6 from its site of synthesis to the catalytic sites of the respiratory complexes.</text>
</comment>
<dbReference type="GO" id="GO:0048039">
    <property type="term" value="F:ubiquinone binding"/>
    <property type="evidence" value="ECO:0007669"/>
    <property type="project" value="InterPro"/>
</dbReference>
<dbReference type="Proteomes" id="UP001385951">
    <property type="component" value="Unassembled WGS sequence"/>
</dbReference>
<sequence>MTAILARPLRSVARPHLVHRTLFTLPDLSSLSPFSDPGKKPDEPQTYHERKILPYRPSELYNVVADVESYSSFLPFCTDARVLSKSTPTTPRLGGLTSPQALARVMEAELTVGFLSFRESYVSKVTCRPNESVEAVASSSTPLFKSLSTTWRFQSASIHSPHPSSSLPPQSGSSRPHSHTRVSQQNSNITSSKDPDRGPTLVTLDLAYAFANPVHAAVSAAFFGQVSKMMVSAFEERCLDVYGPGYR</sequence>
<comment type="subunit">
    <text evidence="2">Interacts with coenzyme Q.</text>
</comment>
<dbReference type="GO" id="GO:0005739">
    <property type="term" value="C:mitochondrion"/>
    <property type="evidence" value="ECO:0007669"/>
    <property type="project" value="TreeGrafter"/>
</dbReference>
<comment type="similarity">
    <text evidence="1">Belongs to the COQ10 family.</text>
</comment>
<gene>
    <name evidence="6" type="ORF">QCA50_000813</name>
</gene>
<feature type="compositionally biased region" description="Polar residues" evidence="4">
    <location>
        <begin position="181"/>
        <end position="192"/>
    </location>
</feature>
<evidence type="ECO:0000256" key="3">
    <source>
        <dbReference type="ARBA" id="ARBA00024947"/>
    </source>
</evidence>
<dbReference type="PANTHER" id="PTHR12901:SF10">
    <property type="entry name" value="COENZYME Q-BINDING PROTEIN COQ10, MITOCHONDRIAL"/>
    <property type="match status" value="1"/>
</dbReference>
<feature type="compositionally biased region" description="Low complexity" evidence="4">
    <location>
        <begin position="157"/>
        <end position="175"/>
    </location>
</feature>
<dbReference type="InterPro" id="IPR023393">
    <property type="entry name" value="START-like_dom_sf"/>
</dbReference>
<dbReference type="SUPFAM" id="SSF55961">
    <property type="entry name" value="Bet v1-like"/>
    <property type="match status" value="1"/>
</dbReference>
<dbReference type="InterPro" id="IPR044996">
    <property type="entry name" value="COQ10-like"/>
</dbReference>
<dbReference type="PANTHER" id="PTHR12901">
    <property type="entry name" value="SPERM PROTEIN HOMOLOG"/>
    <property type="match status" value="1"/>
</dbReference>
<evidence type="ECO:0000313" key="7">
    <source>
        <dbReference type="Proteomes" id="UP001385951"/>
    </source>
</evidence>
<feature type="domain" description="Coenzyme Q-binding protein COQ10 START" evidence="5">
    <location>
        <begin position="53"/>
        <end position="235"/>
    </location>
</feature>
<comment type="caution">
    <text evidence="6">The sequence shown here is derived from an EMBL/GenBank/DDBJ whole genome shotgun (WGS) entry which is preliminary data.</text>
</comment>
<name>A0AAW0GZM1_9APHY</name>
<dbReference type="EMBL" id="JASBNA010000001">
    <property type="protein sequence ID" value="KAK7696162.1"/>
    <property type="molecule type" value="Genomic_DNA"/>
</dbReference>
<evidence type="ECO:0000259" key="5">
    <source>
        <dbReference type="Pfam" id="PF03364"/>
    </source>
</evidence>
<protein>
    <recommendedName>
        <fullName evidence="5">Coenzyme Q-binding protein COQ10 START domain-containing protein</fullName>
    </recommendedName>
</protein>
<evidence type="ECO:0000313" key="6">
    <source>
        <dbReference type="EMBL" id="KAK7696162.1"/>
    </source>
</evidence>
<dbReference type="InterPro" id="IPR005031">
    <property type="entry name" value="COQ10_START"/>
</dbReference>
<reference evidence="6 7" key="1">
    <citation type="submission" date="2022-09" db="EMBL/GenBank/DDBJ databases">
        <authorList>
            <person name="Palmer J.M."/>
        </authorList>
    </citation>
    <scope>NUCLEOTIDE SEQUENCE [LARGE SCALE GENOMIC DNA]</scope>
    <source>
        <strain evidence="6 7">DSM 7382</strain>
    </source>
</reference>
<dbReference type="AlphaFoldDB" id="A0AAW0GZM1"/>
<evidence type="ECO:0000256" key="2">
    <source>
        <dbReference type="ARBA" id="ARBA00011814"/>
    </source>
</evidence>
<feature type="region of interest" description="Disordered" evidence="4">
    <location>
        <begin position="157"/>
        <end position="196"/>
    </location>
</feature>
<evidence type="ECO:0000256" key="1">
    <source>
        <dbReference type="ARBA" id="ARBA00006885"/>
    </source>
</evidence>